<dbReference type="Gene3D" id="6.10.340.10">
    <property type="match status" value="1"/>
</dbReference>
<evidence type="ECO:0000259" key="4">
    <source>
        <dbReference type="PROSITE" id="PS50885"/>
    </source>
</evidence>
<feature type="domain" description="HAMP" evidence="4">
    <location>
        <begin position="336"/>
        <end position="389"/>
    </location>
</feature>
<dbReference type="InterPro" id="IPR052016">
    <property type="entry name" value="Bact_Sigma-Reg"/>
</dbReference>
<evidence type="ECO:0000256" key="3">
    <source>
        <dbReference type="SAM" id="Phobius"/>
    </source>
</evidence>
<dbReference type="InterPro" id="IPR029151">
    <property type="entry name" value="Sensor-like_sf"/>
</dbReference>
<feature type="coiled-coil region" evidence="2">
    <location>
        <begin position="384"/>
        <end position="411"/>
    </location>
</feature>
<name>A0A0W8G9S9_9ZZZZ</name>
<dbReference type="PANTHER" id="PTHR43156:SF2">
    <property type="entry name" value="STAGE II SPORULATION PROTEIN E"/>
    <property type="match status" value="1"/>
</dbReference>
<evidence type="ECO:0000259" key="5">
    <source>
        <dbReference type="PROSITE" id="PS51746"/>
    </source>
</evidence>
<protein>
    <submittedName>
        <fullName evidence="6">Serine phosphatase rsbu, regulator of sigma subunit</fullName>
    </submittedName>
</protein>
<dbReference type="EMBL" id="LNQE01000112">
    <property type="protein sequence ID" value="KUG29251.1"/>
    <property type="molecule type" value="Genomic_DNA"/>
</dbReference>
<evidence type="ECO:0000256" key="1">
    <source>
        <dbReference type="ARBA" id="ARBA00022801"/>
    </source>
</evidence>
<dbReference type="CDD" id="cd12912">
    <property type="entry name" value="PDC2_MCP_like"/>
    <property type="match status" value="1"/>
</dbReference>
<dbReference type="GO" id="GO:0016020">
    <property type="term" value="C:membrane"/>
    <property type="evidence" value="ECO:0007669"/>
    <property type="project" value="InterPro"/>
</dbReference>
<dbReference type="Gene3D" id="3.30.450.20">
    <property type="entry name" value="PAS domain"/>
    <property type="match status" value="2"/>
</dbReference>
<dbReference type="SUPFAM" id="SSF81606">
    <property type="entry name" value="PP2C-like"/>
    <property type="match status" value="1"/>
</dbReference>
<dbReference type="InterPro" id="IPR036457">
    <property type="entry name" value="PPM-type-like_dom_sf"/>
</dbReference>
<dbReference type="InterPro" id="IPR001932">
    <property type="entry name" value="PPM-type_phosphatase-like_dom"/>
</dbReference>
<dbReference type="CDD" id="cd12913">
    <property type="entry name" value="PDC1_MCP_like"/>
    <property type="match status" value="1"/>
</dbReference>
<dbReference type="GO" id="GO:0016791">
    <property type="term" value="F:phosphatase activity"/>
    <property type="evidence" value="ECO:0007669"/>
    <property type="project" value="TreeGrafter"/>
</dbReference>
<dbReference type="CDD" id="cd06225">
    <property type="entry name" value="HAMP"/>
    <property type="match status" value="1"/>
</dbReference>
<dbReference type="PROSITE" id="PS50885">
    <property type="entry name" value="HAMP"/>
    <property type="match status" value="1"/>
</dbReference>
<feature type="domain" description="PPM-type phosphatase" evidence="5">
    <location>
        <begin position="428"/>
        <end position="643"/>
    </location>
</feature>
<evidence type="ECO:0000313" key="6">
    <source>
        <dbReference type="EMBL" id="KUG29251.1"/>
    </source>
</evidence>
<dbReference type="GO" id="GO:0007165">
    <property type="term" value="P:signal transduction"/>
    <property type="evidence" value="ECO:0007669"/>
    <property type="project" value="InterPro"/>
</dbReference>
<dbReference type="PANTHER" id="PTHR43156">
    <property type="entry name" value="STAGE II SPORULATION PROTEIN E-RELATED"/>
    <property type="match status" value="1"/>
</dbReference>
<dbReference type="SUPFAM" id="SSF158472">
    <property type="entry name" value="HAMP domain-like"/>
    <property type="match status" value="1"/>
</dbReference>
<dbReference type="Gene3D" id="3.60.40.10">
    <property type="entry name" value="PPM-type phosphatase domain"/>
    <property type="match status" value="1"/>
</dbReference>
<dbReference type="Pfam" id="PF07228">
    <property type="entry name" value="SpoIIE"/>
    <property type="match status" value="1"/>
</dbReference>
<gene>
    <name evidence="6" type="ORF">ASZ90_000860</name>
</gene>
<keyword evidence="3" id="KW-1133">Transmembrane helix</keyword>
<evidence type="ECO:0000256" key="2">
    <source>
        <dbReference type="SAM" id="Coils"/>
    </source>
</evidence>
<dbReference type="SMART" id="SM00304">
    <property type="entry name" value="HAMP"/>
    <property type="match status" value="1"/>
</dbReference>
<comment type="caution">
    <text evidence="6">The sequence shown here is derived from an EMBL/GenBank/DDBJ whole genome shotgun (WGS) entry which is preliminary data.</text>
</comment>
<dbReference type="SUPFAM" id="SSF103190">
    <property type="entry name" value="Sensory domain-like"/>
    <property type="match status" value="1"/>
</dbReference>
<sequence length="645" mass="71445">MPTRTSSSRHRGLGFKLALFILTSTTVIFAAAGAYNYYCTRQIILKNVRESVRNLAHASVQRMETVFAGVARIPTFLAFNLDESFPDMDELKEFLRDFLHAVPEVFGTTVAFEPYAYDGSKRFFAPYYFKEKDGLGFTMLGGEDYDYFLQDWYLVPRELKKPMWSEPYYDEGGGNILMTTLSIPFYRNAGQAFFGVVTADISLDWLKSLVAKISVYQSGYAFLLSKNGVFVAHPEKRYLMRESIFSLAEAMDSRELRDIGKAMVRGEEGYARLPEAFTGKPAWVYYVPVPSTGWSMGIIMPEKELLADLHSLSREIVTIALAGFAVLFAVIAAISIRITKPLRALAEKTAEIAKGNLDVDLPAVKGGDEVCELSRSFHDMRNALKDYIANLTETTKAKERMESELKIAKNIQMSFLPKRFPPFPDIGRFDLHAALEPAREVGGDLYDFFLLDESHLFFSVGDVSGKGVPAALFMAVSKTLVKGNAEPGMDPADILTTVNAELCVDNEQLLFVTMFCAILDFTTGELVFSNAGHNPPVLLPAGGPPGFLEVPRGLFLGVMDDAVYRTGRITMQPGDALVVYTDGVTEAMNEAQELYSSERLIEVLRAAQDRGATALTNTVMESVIAYEGDAPQADDITVLTLTYKG</sequence>
<accession>A0A0W8G9S9</accession>
<reference evidence="6" key="1">
    <citation type="journal article" date="2015" name="Proc. Natl. Acad. Sci. U.S.A.">
        <title>Networks of energetic and metabolic interactions define dynamics in microbial communities.</title>
        <authorList>
            <person name="Embree M."/>
            <person name="Liu J.K."/>
            <person name="Al-Bassam M.M."/>
            <person name="Zengler K."/>
        </authorList>
    </citation>
    <scope>NUCLEOTIDE SEQUENCE</scope>
</reference>
<dbReference type="SMART" id="SM00331">
    <property type="entry name" value="PP2C_SIG"/>
    <property type="match status" value="1"/>
</dbReference>
<keyword evidence="3" id="KW-0812">Transmembrane</keyword>
<keyword evidence="3" id="KW-0472">Membrane</keyword>
<dbReference type="Pfam" id="PF22673">
    <property type="entry name" value="MCP-like_PDC_1"/>
    <property type="match status" value="1"/>
</dbReference>
<organism evidence="6">
    <name type="scientific">hydrocarbon metagenome</name>
    <dbReference type="NCBI Taxonomy" id="938273"/>
    <lineage>
        <taxon>unclassified sequences</taxon>
        <taxon>metagenomes</taxon>
        <taxon>ecological metagenomes</taxon>
    </lineage>
</organism>
<dbReference type="InterPro" id="IPR003660">
    <property type="entry name" value="HAMP_dom"/>
</dbReference>
<keyword evidence="1" id="KW-0378">Hydrolase</keyword>
<dbReference type="PROSITE" id="PS51746">
    <property type="entry name" value="PPM_2"/>
    <property type="match status" value="1"/>
</dbReference>
<feature type="transmembrane region" description="Helical" evidence="3">
    <location>
        <begin position="316"/>
        <end position="338"/>
    </location>
</feature>
<keyword evidence="2" id="KW-0175">Coiled coil</keyword>
<dbReference type="Pfam" id="PF00672">
    <property type="entry name" value="HAMP"/>
    <property type="match status" value="1"/>
</dbReference>
<dbReference type="AlphaFoldDB" id="A0A0W8G9S9"/>
<proteinExistence type="predicted"/>